<keyword evidence="2" id="KW-1185">Reference proteome</keyword>
<dbReference type="Proteomes" id="UP000019376">
    <property type="component" value="Unassembled WGS sequence"/>
</dbReference>
<organism evidence="1 2">
    <name type="scientific">Penicillium oxalicum (strain 114-2 / CGMCC 5302)</name>
    <name type="common">Penicillium decumbens</name>
    <dbReference type="NCBI Taxonomy" id="933388"/>
    <lineage>
        <taxon>Eukaryota</taxon>
        <taxon>Fungi</taxon>
        <taxon>Dikarya</taxon>
        <taxon>Ascomycota</taxon>
        <taxon>Pezizomycotina</taxon>
        <taxon>Eurotiomycetes</taxon>
        <taxon>Eurotiomycetidae</taxon>
        <taxon>Eurotiales</taxon>
        <taxon>Aspergillaceae</taxon>
        <taxon>Penicillium</taxon>
    </lineage>
</organism>
<dbReference type="HOGENOM" id="CLU_2455447_0_0_1"/>
<sequence>MLASARASPPSISHKGEEALFSHIKTRRLRIAVHLVVTFKFDQAVVELLVIVLKPSQSLGEGLTGFYAFGKLSLHFRQAGFEVGEAVLE</sequence>
<name>S7ZD27_PENO1</name>
<evidence type="ECO:0000313" key="2">
    <source>
        <dbReference type="Proteomes" id="UP000019376"/>
    </source>
</evidence>
<gene>
    <name evidence="1" type="ORF">PDE_03115</name>
</gene>
<dbReference type="EMBL" id="KB644410">
    <property type="protein sequence ID" value="EPS28169.1"/>
    <property type="molecule type" value="Genomic_DNA"/>
</dbReference>
<proteinExistence type="predicted"/>
<protein>
    <submittedName>
        <fullName evidence="1">Uncharacterized protein</fullName>
    </submittedName>
</protein>
<accession>S7ZD27</accession>
<evidence type="ECO:0000313" key="1">
    <source>
        <dbReference type="EMBL" id="EPS28169.1"/>
    </source>
</evidence>
<dbReference type="AlphaFoldDB" id="S7ZD27"/>
<reference evidence="1 2" key="1">
    <citation type="journal article" date="2013" name="PLoS ONE">
        <title>Genomic and secretomic analyses reveal unique features of the lignocellulolytic enzyme system of Penicillium decumbens.</title>
        <authorList>
            <person name="Liu G."/>
            <person name="Zhang L."/>
            <person name="Wei X."/>
            <person name="Zou G."/>
            <person name="Qin Y."/>
            <person name="Ma L."/>
            <person name="Li J."/>
            <person name="Zheng H."/>
            <person name="Wang S."/>
            <person name="Wang C."/>
            <person name="Xun L."/>
            <person name="Zhao G.-P."/>
            <person name="Zhou Z."/>
            <person name="Qu Y."/>
        </authorList>
    </citation>
    <scope>NUCLEOTIDE SEQUENCE [LARGE SCALE GENOMIC DNA]</scope>
    <source>
        <strain evidence="2">114-2 / CGMCC 5302</strain>
    </source>
</reference>